<evidence type="ECO:0000313" key="6">
    <source>
        <dbReference type="EMBL" id="PTL38188.1"/>
    </source>
</evidence>
<dbReference type="NCBIfam" id="TIGR00787">
    <property type="entry name" value="dctP"/>
    <property type="match status" value="1"/>
</dbReference>
<dbReference type="InterPro" id="IPR004682">
    <property type="entry name" value="TRAP_DctP"/>
</dbReference>
<evidence type="ECO:0000313" key="7">
    <source>
        <dbReference type="Proteomes" id="UP000240509"/>
    </source>
</evidence>
<comment type="caution">
    <text evidence="6">The sequence shown here is derived from an EMBL/GenBank/DDBJ whole genome shotgun (WGS) entry which is preliminary data.</text>
</comment>
<evidence type="ECO:0000256" key="5">
    <source>
        <dbReference type="SAM" id="MobiDB-lite"/>
    </source>
</evidence>
<feature type="compositionally biased region" description="Acidic residues" evidence="5">
    <location>
        <begin position="44"/>
        <end position="62"/>
    </location>
</feature>
<feature type="compositionally biased region" description="Low complexity" evidence="5">
    <location>
        <begin position="30"/>
        <end position="43"/>
    </location>
</feature>
<evidence type="ECO:0000256" key="4">
    <source>
        <dbReference type="ARBA" id="ARBA00022729"/>
    </source>
</evidence>
<dbReference type="PANTHER" id="PTHR33376:SF4">
    <property type="entry name" value="SIALIC ACID-BINDING PERIPLASMIC PROTEIN SIAP"/>
    <property type="match status" value="1"/>
</dbReference>
<gene>
    <name evidence="6" type="ORF">C6Y45_12330</name>
</gene>
<organism evidence="6 7">
    <name type="scientific">Alkalicoccus saliphilus</name>
    <dbReference type="NCBI Taxonomy" id="200989"/>
    <lineage>
        <taxon>Bacteria</taxon>
        <taxon>Bacillati</taxon>
        <taxon>Bacillota</taxon>
        <taxon>Bacilli</taxon>
        <taxon>Bacillales</taxon>
        <taxon>Bacillaceae</taxon>
        <taxon>Alkalicoccus</taxon>
    </lineage>
</organism>
<dbReference type="AlphaFoldDB" id="A0A2T4U461"/>
<dbReference type="OrthoDB" id="9776801at2"/>
<proteinExistence type="inferred from homology"/>
<keyword evidence="3" id="KW-0813">Transport</keyword>
<reference evidence="6 7" key="1">
    <citation type="submission" date="2018-03" db="EMBL/GenBank/DDBJ databases">
        <title>Alkalicoccus saliphilus sp. nov., isolated from a mineral pool.</title>
        <authorList>
            <person name="Zhao B."/>
        </authorList>
    </citation>
    <scope>NUCLEOTIDE SEQUENCE [LARGE SCALE GENOMIC DNA]</scope>
    <source>
        <strain evidence="6 7">6AG</strain>
    </source>
</reference>
<dbReference type="Pfam" id="PF03480">
    <property type="entry name" value="DctP"/>
    <property type="match status" value="1"/>
</dbReference>
<comment type="similarity">
    <text evidence="2">Belongs to the bacterial solute-binding protein 7 family.</text>
</comment>
<dbReference type="InterPro" id="IPR038404">
    <property type="entry name" value="TRAP_DctP_sf"/>
</dbReference>
<dbReference type="PANTHER" id="PTHR33376">
    <property type="match status" value="1"/>
</dbReference>
<evidence type="ECO:0000256" key="2">
    <source>
        <dbReference type="ARBA" id="ARBA00009023"/>
    </source>
</evidence>
<name>A0A2T4U461_9BACI</name>
<sequence length="372" mass="40787">MKKSVRLTLGTAAVTLFLAGCGVESGNNGGNDNTAADNNANEAADNDGGEENEEGETYEAGDGEAEHEFQIGWNSGLEDDSKGVAAQAFIEYVAEESDGAIAFELFPNETYATSPEMIEAVQVGALDMALPGANELASVVPEYAALSLPFLTEGPEEAHAVLDSDVGDHLLELSEGTGFYSLSDVELGFAQITNDVRPIEEPEDVEGLTIRSPDDASLIETFNTLGASVSTMAYTELYSGLSQGVIDGQFNPLPSIYDQNMQEVQDYLSVTNHSYYYSYFIIHDDLFDELDEDLQEIIRQGADEARHAAREFIADEEEAALERAEDEFEVVSYPELEPFQEAVQPVYEEMEDVMGEDIINRMQEFLEDYRSE</sequence>
<evidence type="ECO:0000256" key="1">
    <source>
        <dbReference type="ARBA" id="ARBA00004196"/>
    </source>
</evidence>
<dbReference type="EMBL" id="PZJJ01000022">
    <property type="protein sequence ID" value="PTL38188.1"/>
    <property type="molecule type" value="Genomic_DNA"/>
</dbReference>
<protein>
    <submittedName>
        <fullName evidence="6">C4-dicarboxylate ABC transporter substrate-binding protein</fullName>
    </submittedName>
</protein>
<evidence type="ECO:0000256" key="3">
    <source>
        <dbReference type="ARBA" id="ARBA00022448"/>
    </source>
</evidence>
<dbReference type="InterPro" id="IPR018389">
    <property type="entry name" value="DctP_fam"/>
</dbReference>
<dbReference type="GO" id="GO:0055085">
    <property type="term" value="P:transmembrane transport"/>
    <property type="evidence" value="ECO:0007669"/>
    <property type="project" value="InterPro"/>
</dbReference>
<keyword evidence="4" id="KW-0732">Signal</keyword>
<dbReference type="GO" id="GO:0030288">
    <property type="term" value="C:outer membrane-bounded periplasmic space"/>
    <property type="evidence" value="ECO:0007669"/>
    <property type="project" value="InterPro"/>
</dbReference>
<dbReference type="Gene3D" id="3.40.190.170">
    <property type="entry name" value="Bacterial extracellular solute-binding protein, family 7"/>
    <property type="match status" value="1"/>
</dbReference>
<feature type="region of interest" description="Disordered" evidence="5">
    <location>
        <begin position="29"/>
        <end position="62"/>
    </location>
</feature>
<dbReference type="NCBIfam" id="NF037995">
    <property type="entry name" value="TRAP_S1"/>
    <property type="match status" value="1"/>
</dbReference>
<comment type="subcellular location">
    <subcellularLocation>
        <location evidence="1">Cell envelope</location>
    </subcellularLocation>
</comment>
<dbReference type="CDD" id="cd13603">
    <property type="entry name" value="PBP2_TRAP_Siap_TeaA_like"/>
    <property type="match status" value="1"/>
</dbReference>
<dbReference type="PROSITE" id="PS51257">
    <property type="entry name" value="PROKAR_LIPOPROTEIN"/>
    <property type="match status" value="1"/>
</dbReference>
<keyword evidence="7" id="KW-1185">Reference proteome</keyword>
<accession>A0A2T4U461</accession>
<dbReference type="Proteomes" id="UP000240509">
    <property type="component" value="Unassembled WGS sequence"/>
</dbReference>
<dbReference type="RefSeq" id="WP_107585536.1">
    <property type="nucleotide sequence ID" value="NZ_PZJJ01000022.1"/>
</dbReference>